<protein>
    <submittedName>
        <fullName evidence="4">NUDIX domain-containing protein</fullName>
    </submittedName>
</protein>
<dbReference type="GO" id="GO:0006753">
    <property type="term" value="P:nucleoside phosphate metabolic process"/>
    <property type="evidence" value="ECO:0007669"/>
    <property type="project" value="TreeGrafter"/>
</dbReference>
<dbReference type="PROSITE" id="PS51462">
    <property type="entry name" value="NUDIX"/>
    <property type="match status" value="1"/>
</dbReference>
<reference evidence="5" key="2">
    <citation type="submission" date="2023-06" db="EMBL/GenBank/DDBJ databases">
        <title>Pangenomics reveal diversification of enzyme families and niche specialization in globally abundant SAR202 bacteria.</title>
        <authorList>
            <person name="Saw J.H.W."/>
        </authorList>
    </citation>
    <scope>NUCLEOTIDE SEQUENCE [LARGE SCALE GENOMIC DNA]</scope>
    <source>
        <strain evidence="5">JH1073</strain>
    </source>
</reference>
<organism evidence="4 5">
    <name type="scientific">Candidatus Lucifugimonas marina</name>
    <dbReference type="NCBI Taxonomy" id="3038979"/>
    <lineage>
        <taxon>Bacteria</taxon>
        <taxon>Bacillati</taxon>
        <taxon>Chloroflexota</taxon>
        <taxon>Dehalococcoidia</taxon>
        <taxon>SAR202 cluster</taxon>
        <taxon>Candidatus Lucifugimonadales</taxon>
        <taxon>Candidatus Lucifugimonadaceae</taxon>
        <taxon>Candidatus Lucifugimonas</taxon>
    </lineage>
</organism>
<evidence type="ECO:0000259" key="3">
    <source>
        <dbReference type="PROSITE" id="PS51462"/>
    </source>
</evidence>
<keyword evidence="2" id="KW-0378">Hydrolase</keyword>
<accession>A0AAJ6CSX5</accession>
<name>A0AAJ6CSX5_9CHLR</name>
<dbReference type="PANTHER" id="PTHR11839:SF18">
    <property type="entry name" value="NUDIX HYDROLASE DOMAIN-CONTAINING PROTEIN"/>
    <property type="match status" value="1"/>
</dbReference>
<feature type="domain" description="Nudix hydrolase" evidence="3">
    <location>
        <begin position="38"/>
        <end position="172"/>
    </location>
</feature>
<dbReference type="PROSITE" id="PS00893">
    <property type="entry name" value="NUDIX_BOX"/>
    <property type="match status" value="1"/>
</dbReference>
<comment type="cofactor">
    <cofactor evidence="1">
        <name>Mg(2+)</name>
        <dbReference type="ChEBI" id="CHEBI:18420"/>
    </cofactor>
</comment>
<dbReference type="GO" id="GO:0019693">
    <property type="term" value="P:ribose phosphate metabolic process"/>
    <property type="evidence" value="ECO:0007669"/>
    <property type="project" value="TreeGrafter"/>
</dbReference>
<gene>
    <name evidence="4" type="ORF">GKO48_04260</name>
</gene>
<dbReference type="AlphaFoldDB" id="A0AAJ6CSX5"/>
<dbReference type="PANTHER" id="PTHR11839">
    <property type="entry name" value="UDP/ADP-SUGAR PYROPHOSPHATASE"/>
    <property type="match status" value="1"/>
</dbReference>
<proteinExistence type="predicted"/>
<evidence type="ECO:0000256" key="1">
    <source>
        <dbReference type="ARBA" id="ARBA00001946"/>
    </source>
</evidence>
<dbReference type="GO" id="GO:0016787">
    <property type="term" value="F:hydrolase activity"/>
    <property type="evidence" value="ECO:0007669"/>
    <property type="project" value="UniProtKB-KW"/>
</dbReference>
<reference evidence="4 5" key="1">
    <citation type="submission" date="2019-11" db="EMBL/GenBank/DDBJ databases">
        <authorList>
            <person name="Cho J.-C."/>
        </authorList>
    </citation>
    <scope>NUCLEOTIDE SEQUENCE [LARGE SCALE GENOMIC DNA]</scope>
    <source>
        <strain evidence="4 5">JH1073</strain>
    </source>
</reference>
<evidence type="ECO:0000256" key="2">
    <source>
        <dbReference type="ARBA" id="ARBA00022801"/>
    </source>
</evidence>
<dbReference type="CDD" id="cd03424">
    <property type="entry name" value="NUDIX_ADPRase_Nudt5_UGPPase_Nudt14"/>
    <property type="match status" value="1"/>
</dbReference>
<evidence type="ECO:0000313" key="4">
    <source>
        <dbReference type="EMBL" id="WFG38857.1"/>
    </source>
</evidence>
<dbReference type="InterPro" id="IPR020084">
    <property type="entry name" value="NUDIX_hydrolase_CS"/>
</dbReference>
<dbReference type="InterPro" id="IPR015797">
    <property type="entry name" value="NUDIX_hydrolase-like_dom_sf"/>
</dbReference>
<dbReference type="EMBL" id="CP046147">
    <property type="protein sequence ID" value="WFG38857.1"/>
    <property type="molecule type" value="Genomic_DNA"/>
</dbReference>
<dbReference type="Pfam" id="PF00293">
    <property type="entry name" value="NUDIX"/>
    <property type="match status" value="1"/>
</dbReference>
<sequence length="193" mass="21341">MRLQPWTVDEETTVYEHKPWLEVSLQTVRLPSGQLVDDYHKVVTPDFIEVFAVSDDGYVLAEQQYKHGVGEVSLTLPSGNIEHREDPESAARRELLEETGYSASEFRKLGEYVVHGNYGCATAHLFMARGIKKVAEPNSGDLEEMWILKLRADDLKAAVLGGQVKVVTGAAAIMIATDPTLVFTDTGASFEQS</sequence>
<dbReference type="SUPFAM" id="SSF55811">
    <property type="entry name" value="Nudix"/>
    <property type="match status" value="1"/>
</dbReference>
<dbReference type="InterPro" id="IPR000086">
    <property type="entry name" value="NUDIX_hydrolase_dom"/>
</dbReference>
<dbReference type="Gene3D" id="3.90.79.10">
    <property type="entry name" value="Nucleoside Triphosphate Pyrophosphohydrolase"/>
    <property type="match status" value="1"/>
</dbReference>
<evidence type="ECO:0000313" key="5">
    <source>
        <dbReference type="Proteomes" id="UP001219901"/>
    </source>
</evidence>
<dbReference type="Proteomes" id="UP001219901">
    <property type="component" value="Chromosome"/>
</dbReference>
<keyword evidence="5" id="KW-1185">Reference proteome</keyword>
<dbReference type="GO" id="GO:0005829">
    <property type="term" value="C:cytosol"/>
    <property type="evidence" value="ECO:0007669"/>
    <property type="project" value="TreeGrafter"/>
</dbReference>